<proteinExistence type="inferred from homology"/>
<dbReference type="InterPro" id="IPR053888">
    <property type="entry name" value="MRM3-like_sub_bind"/>
</dbReference>
<dbReference type="InterPro" id="IPR051259">
    <property type="entry name" value="rRNA_Methyltransferase"/>
</dbReference>
<evidence type="ECO:0000259" key="4">
    <source>
        <dbReference type="SMART" id="SM00967"/>
    </source>
</evidence>
<name>A0A094YY56_LATSK</name>
<evidence type="ECO:0000313" key="7">
    <source>
        <dbReference type="Proteomes" id="UP000239650"/>
    </source>
</evidence>
<feature type="domain" description="RNA 2-O ribose methyltransferase substrate binding" evidence="4">
    <location>
        <begin position="31"/>
        <end position="100"/>
    </location>
</feature>
<dbReference type="EC" id="2.1.1.208" evidence="5"/>
<dbReference type="Pfam" id="PF00588">
    <property type="entry name" value="SpoU_methylase"/>
    <property type="match status" value="1"/>
</dbReference>
<dbReference type="GO" id="GO:0005737">
    <property type="term" value="C:cytoplasm"/>
    <property type="evidence" value="ECO:0007669"/>
    <property type="project" value="UniProtKB-ARBA"/>
</dbReference>
<keyword evidence="2 5" id="KW-0489">Methyltransferase</keyword>
<evidence type="ECO:0000313" key="5">
    <source>
        <dbReference type="EMBL" id="SPE19529.1"/>
    </source>
</evidence>
<dbReference type="SMART" id="SM00967">
    <property type="entry name" value="SpoU_sub_bind"/>
    <property type="match status" value="1"/>
</dbReference>
<dbReference type="PANTHER" id="PTHR43191:SF2">
    <property type="entry name" value="RRNA METHYLTRANSFERASE 3, MITOCHONDRIAL"/>
    <property type="match status" value="1"/>
</dbReference>
<dbReference type="AlphaFoldDB" id="A0A094YY56"/>
<dbReference type="RefSeq" id="WP_016265437.1">
    <property type="nucleotide sequence ID" value="NZ_BJLN01000002.1"/>
</dbReference>
<dbReference type="GeneID" id="57132292"/>
<dbReference type="SUPFAM" id="SSF55315">
    <property type="entry name" value="L30e-like"/>
    <property type="match status" value="1"/>
</dbReference>
<dbReference type="InterPro" id="IPR029026">
    <property type="entry name" value="tRNA_m1G_MTases_N"/>
</dbReference>
<evidence type="ECO:0000313" key="6">
    <source>
        <dbReference type="EMBL" id="WGI18670.1"/>
    </source>
</evidence>
<dbReference type="GO" id="GO:0003723">
    <property type="term" value="F:RNA binding"/>
    <property type="evidence" value="ECO:0007669"/>
    <property type="project" value="InterPro"/>
</dbReference>
<protein>
    <submittedName>
        <fullName evidence="5">23S rRNA (Uridine(2479)-2'-O)-methyltransferase</fullName>
        <ecNumber evidence="5">2.1.1.208</ecNumber>
    </submittedName>
    <submittedName>
        <fullName evidence="6">RNA methyltransferase</fullName>
    </submittedName>
</protein>
<keyword evidence="3 5" id="KW-0808">Transferase</keyword>
<reference evidence="5 7" key="1">
    <citation type="submission" date="2018-02" db="EMBL/GenBank/DDBJ databases">
        <authorList>
            <person name="Rodrigo-Torres L."/>
            <person name="Arahal R. D."/>
            <person name="Lucena T."/>
        </authorList>
    </citation>
    <scope>NUCLEOTIDE SEQUENCE [LARGE SCALE GENOMIC DNA]</scope>
    <source>
        <strain evidence="5 7">CECT 9267</strain>
    </source>
</reference>
<dbReference type="InterPro" id="IPR029064">
    <property type="entry name" value="Ribosomal_eL30-like_sf"/>
</dbReference>
<accession>A0A094YY56</accession>
<dbReference type="GO" id="GO:0008173">
    <property type="term" value="F:RNA methyltransferase activity"/>
    <property type="evidence" value="ECO:0007669"/>
    <property type="project" value="InterPro"/>
</dbReference>
<dbReference type="Proteomes" id="UP000239650">
    <property type="component" value="Unassembled WGS sequence"/>
</dbReference>
<dbReference type="Gene3D" id="3.30.1330.30">
    <property type="match status" value="1"/>
</dbReference>
<dbReference type="Proteomes" id="UP001179858">
    <property type="component" value="Chromosome"/>
</dbReference>
<gene>
    <name evidence="5" type="primary">aviRb</name>
    <name evidence="5" type="ORF">LAS9267_00495</name>
    <name evidence="6" type="ORF">QBD03_07900</name>
</gene>
<evidence type="ECO:0000256" key="3">
    <source>
        <dbReference type="ARBA" id="ARBA00022679"/>
    </source>
</evidence>
<dbReference type="SUPFAM" id="SSF75217">
    <property type="entry name" value="alpha/beta knot"/>
    <property type="match status" value="1"/>
</dbReference>
<dbReference type="GO" id="GO:0006396">
    <property type="term" value="P:RNA processing"/>
    <property type="evidence" value="ECO:0007669"/>
    <property type="project" value="InterPro"/>
</dbReference>
<dbReference type="InterPro" id="IPR013123">
    <property type="entry name" value="SpoU_subst-bd"/>
</dbReference>
<dbReference type="InterPro" id="IPR001537">
    <property type="entry name" value="SpoU_MeTrfase"/>
</dbReference>
<dbReference type="Pfam" id="PF22435">
    <property type="entry name" value="MRM3-like_sub_bind"/>
    <property type="match status" value="1"/>
</dbReference>
<dbReference type="EMBL" id="OKRC01000002">
    <property type="protein sequence ID" value="SPE19529.1"/>
    <property type="molecule type" value="Genomic_DNA"/>
</dbReference>
<sequence>MEYIQSNQNTKIKAAKKLTVKKNQRKENTYLLEGWHLVQEAIQNKAVIRQVFATEKYVDERALRGLYDDTFEIAPEVAQHLSETKAPQGIFAVVEMSETPMPEKLTGRYLLLDAVQDPGNIGTMIRTADAAGFAGVVLGNGSVDLYNPKLLRSMQGSHFHLPIYQGNLMDWMKKFNSQDVPVYGTELNPEAISYQDVPKAADMALILGNEGNGVAKDVLAATTQNLYIPIPGNAESLNVAVAAGILMFKLIEG</sequence>
<dbReference type="PANTHER" id="PTHR43191">
    <property type="entry name" value="RRNA METHYLTRANSFERASE 3"/>
    <property type="match status" value="1"/>
</dbReference>
<dbReference type="GO" id="GO:0032259">
    <property type="term" value="P:methylation"/>
    <property type="evidence" value="ECO:0007669"/>
    <property type="project" value="UniProtKB-KW"/>
</dbReference>
<dbReference type="InterPro" id="IPR029028">
    <property type="entry name" value="Alpha/beta_knot_MTases"/>
</dbReference>
<evidence type="ECO:0000256" key="2">
    <source>
        <dbReference type="ARBA" id="ARBA00022603"/>
    </source>
</evidence>
<dbReference type="EMBL" id="CP122959">
    <property type="protein sequence ID" value="WGI18670.1"/>
    <property type="molecule type" value="Genomic_DNA"/>
</dbReference>
<comment type="similarity">
    <text evidence="1">Belongs to the class IV-like SAM-binding methyltransferase superfamily. RNA methyltransferase TrmH family.</text>
</comment>
<dbReference type="Gene3D" id="3.40.1280.10">
    <property type="match status" value="1"/>
</dbReference>
<evidence type="ECO:0000256" key="1">
    <source>
        <dbReference type="ARBA" id="ARBA00007228"/>
    </source>
</evidence>
<dbReference type="CDD" id="cd18095">
    <property type="entry name" value="SpoU-like_rRNA-MTase"/>
    <property type="match status" value="1"/>
</dbReference>
<reference evidence="6" key="2">
    <citation type="submission" date="2023-04" db="EMBL/GenBank/DDBJ databases">
        <title>Novel strain of Lactilactobacillus sakei and use thereof.</title>
        <authorList>
            <person name="Kim S.Y."/>
        </authorList>
    </citation>
    <scope>NUCLEOTIDE SEQUENCE</scope>
    <source>
        <strain evidence="6">HUP1</strain>
    </source>
</reference>
<organism evidence="5 7">
    <name type="scientific">Latilactobacillus sakei</name>
    <name type="common">Lactobacillus sakei</name>
    <dbReference type="NCBI Taxonomy" id="1599"/>
    <lineage>
        <taxon>Bacteria</taxon>
        <taxon>Bacillati</taxon>
        <taxon>Bacillota</taxon>
        <taxon>Bacilli</taxon>
        <taxon>Lactobacillales</taxon>
        <taxon>Lactobacillaceae</taxon>
        <taxon>Latilactobacillus</taxon>
    </lineage>
</organism>